<dbReference type="PANTHER" id="PTHR37422">
    <property type="entry name" value="TEICHURONIC ACID BIOSYNTHESIS PROTEIN TUAE"/>
    <property type="match status" value="1"/>
</dbReference>
<dbReference type="GO" id="GO:0016020">
    <property type="term" value="C:membrane"/>
    <property type="evidence" value="ECO:0007669"/>
    <property type="project" value="UniProtKB-SubCell"/>
</dbReference>
<gene>
    <name evidence="7" type="ORF">FQ775_15325</name>
</gene>
<comment type="subcellular location">
    <subcellularLocation>
        <location evidence="1">Membrane</location>
        <topology evidence="1">Multi-pass membrane protein</topology>
    </subcellularLocation>
</comment>
<dbReference type="Proteomes" id="UP000321389">
    <property type="component" value="Chromosome"/>
</dbReference>
<organism evidence="7 8">
    <name type="scientific">Nitratireductor mangrovi</name>
    <dbReference type="NCBI Taxonomy" id="2599600"/>
    <lineage>
        <taxon>Bacteria</taxon>
        <taxon>Pseudomonadati</taxon>
        <taxon>Pseudomonadota</taxon>
        <taxon>Alphaproteobacteria</taxon>
        <taxon>Hyphomicrobiales</taxon>
        <taxon>Phyllobacteriaceae</taxon>
        <taxon>Nitratireductor</taxon>
    </lineage>
</organism>
<dbReference type="RefSeq" id="WP_146300275.1">
    <property type="nucleotide sequence ID" value="NZ_CP042301.2"/>
</dbReference>
<keyword evidence="4 5" id="KW-0472">Membrane</keyword>
<dbReference type="PANTHER" id="PTHR37422:SF21">
    <property type="entry name" value="EXOQ-LIKE PROTEIN"/>
    <property type="match status" value="1"/>
</dbReference>
<proteinExistence type="predicted"/>
<evidence type="ECO:0000313" key="8">
    <source>
        <dbReference type="Proteomes" id="UP000321389"/>
    </source>
</evidence>
<sequence>MNNTGSLKRTDAARMGDALAGLLAGRGLPTAVAAVLLAILLISFKPFVEQGPSETGGDIVNQLGFGGLGAVSIFCLFTLVDRRRLACLLSPWWLVLLGFFMLSVLNATDPSSAFRTAVFTLIGVLAAITVVVLPRDADAFSAALAAAGFALLGFCYVGLVLYPDLAKHTANSLEPEHAGFWRGTFSHKNIAGPVMACISLAGLHLLRRGWTWTGGSLFVLAIFFMSNTGSKTTVGLVPLAVLLVIGPSLFGLRRLVPLVFLGALGAATVGTVGIVLSDTLWGYSQQIAPGLTYTGRTALWSFLIEMIGKKPWFGYGYESFWGTPFIFTIDQPFDRAWDIRGIVHGHNGYLDLAVLMGLPALAAAMIAFILVPLRDFLRVPHRRENVLVADLFMSILLFTALNALLESFFFRRVDPVWIFFVIAIFGLRFAARFPISTRASD</sequence>
<feature type="transmembrane region" description="Helical" evidence="5">
    <location>
        <begin position="258"/>
        <end position="276"/>
    </location>
</feature>
<dbReference type="KEGG" id="niy:FQ775_15325"/>
<reference evidence="7" key="1">
    <citation type="submission" date="2020-04" db="EMBL/GenBank/DDBJ databases">
        <title>Nitratireductor sp. nov. isolated from mangrove soil.</title>
        <authorList>
            <person name="Ye Y."/>
        </authorList>
    </citation>
    <scope>NUCLEOTIDE SEQUENCE</scope>
    <source>
        <strain evidence="7">SY7</strain>
    </source>
</reference>
<feature type="transmembrane region" description="Helical" evidence="5">
    <location>
        <begin position="21"/>
        <end position="42"/>
    </location>
</feature>
<feature type="transmembrane region" description="Helical" evidence="5">
    <location>
        <begin position="62"/>
        <end position="80"/>
    </location>
</feature>
<keyword evidence="3 5" id="KW-1133">Transmembrane helix</keyword>
<dbReference type="EMBL" id="CP042301">
    <property type="protein sequence ID" value="QDZ01634.1"/>
    <property type="molecule type" value="Genomic_DNA"/>
</dbReference>
<feature type="transmembrane region" description="Helical" evidence="5">
    <location>
        <begin position="140"/>
        <end position="162"/>
    </location>
</feature>
<feature type="transmembrane region" description="Helical" evidence="5">
    <location>
        <begin position="209"/>
        <end position="226"/>
    </location>
</feature>
<feature type="transmembrane region" description="Helical" evidence="5">
    <location>
        <begin position="417"/>
        <end position="435"/>
    </location>
</feature>
<dbReference type="InterPro" id="IPR007016">
    <property type="entry name" value="O-antigen_ligase-rel_domated"/>
</dbReference>
<dbReference type="OrthoDB" id="4391260at2"/>
<evidence type="ECO:0000313" key="7">
    <source>
        <dbReference type="EMBL" id="QDZ01634.1"/>
    </source>
</evidence>
<dbReference type="Pfam" id="PF04932">
    <property type="entry name" value="Wzy_C"/>
    <property type="match status" value="1"/>
</dbReference>
<accession>A0A5B8L0V3</accession>
<keyword evidence="2 5" id="KW-0812">Transmembrane</keyword>
<evidence type="ECO:0000256" key="5">
    <source>
        <dbReference type="SAM" id="Phobius"/>
    </source>
</evidence>
<feature type="transmembrane region" description="Helical" evidence="5">
    <location>
        <begin position="113"/>
        <end position="133"/>
    </location>
</feature>
<evidence type="ECO:0000256" key="2">
    <source>
        <dbReference type="ARBA" id="ARBA00022692"/>
    </source>
</evidence>
<feature type="domain" description="O-antigen ligase-related" evidence="6">
    <location>
        <begin position="218"/>
        <end position="363"/>
    </location>
</feature>
<evidence type="ECO:0000256" key="3">
    <source>
        <dbReference type="ARBA" id="ARBA00022989"/>
    </source>
</evidence>
<dbReference type="GO" id="GO:0016874">
    <property type="term" value="F:ligase activity"/>
    <property type="evidence" value="ECO:0007669"/>
    <property type="project" value="UniProtKB-KW"/>
</dbReference>
<evidence type="ECO:0000256" key="1">
    <source>
        <dbReference type="ARBA" id="ARBA00004141"/>
    </source>
</evidence>
<keyword evidence="8" id="KW-1185">Reference proteome</keyword>
<feature type="transmembrane region" description="Helical" evidence="5">
    <location>
        <begin position="349"/>
        <end position="373"/>
    </location>
</feature>
<evidence type="ECO:0000259" key="6">
    <source>
        <dbReference type="Pfam" id="PF04932"/>
    </source>
</evidence>
<name>A0A5B8L0V3_9HYPH</name>
<protein>
    <submittedName>
        <fullName evidence="7">O-antigen ligase family protein</fullName>
    </submittedName>
</protein>
<evidence type="ECO:0000256" key="4">
    <source>
        <dbReference type="ARBA" id="ARBA00023136"/>
    </source>
</evidence>
<keyword evidence="7" id="KW-0436">Ligase</keyword>
<dbReference type="AlphaFoldDB" id="A0A5B8L0V3"/>
<feature type="transmembrane region" description="Helical" evidence="5">
    <location>
        <begin position="385"/>
        <end position="405"/>
    </location>
</feature>
<dbReference type="InterPro" id="IPR051533">
    <property type="entry name" value="WaaL-like"/>
</dbReference>
<feature type="transmembrane region" description="Helical" evidence="5">
    <location>
        <begin position="233"/>
        <end position="252"/>
    </location>
</feature>
<feature type="transmembrane region" description="Helical" evidence="5">
    <location>
        <begin position="87"/>
        <end position="107"/>
    </location>
</feature>